<accession>A0A835L4K6</accession>
<reference evidence="1" key="1">
    <citation type="submission" date="2020-08" db="EMBL/GenBank/DDBJ databases">
        <title>Spodoptera exigua strain:BAW_Kor-Di-RS1 Genome sequencing and assembly.</title>
        <authorList>
            <person name="Kim J."/>
            <person name="Nam H.Y."/>
            <person name="Kwon M."/>
            <person name="Choi J.H."/>
            <person name="Cho S.R."/>
            <person name="Kim G.-H."/>
        </authorList>
    </citation>
    <scope>NUCLEOTIDE SEQUENCE</scope>
    <source>
        <strain evidence="1">BAW_Kor-Di-RS1</strain>
        <tissue evidence="1">Whole-body</tissue>
    </source>
</reference>
<name>A0A835L4K6_SPOEX</name>
<evidence type="ECO:0000313" key="2">
    <source>
        <dbReference type="Proteomes" id="UP000648187"/>
    </source>
</evidence>
<dbReference type="AlphaFoldDB" id="A0A835L4K6"/>
<dbReference type="EMBL" id="JACKWZ010000345">
    <property type="protein sequence ID" value="KAF9409034.1"/>
    <property type="molecule type" value="Genomic_DNA"/>
</dbReference>
<protein>
    <submittedName>
        <fullName evidence="1">Uncharacterized protein</fullName>
    </submittedName>
</protein>
<proteinExistence type="predicted"/>
<comment type="caution">
    <text evidence="1">The sequence shown here is derived from an EMBL/GenBank/DDBJ whole genome shotgun (WGS) entry which is preliminary data.</text>
</comment>
<organism evidence="1 2">
    <name type="scientific">Spodoptera exigua</name>
    <name type="common">Beet armyworm</name>
    <name type="synonym">Noctua fulgens</name>
    <dbReference type="NCBI Taxonomy" id="7107"/>
    <lineage>
        <taxon>Eukaryota</taxon>
        <taxon>Metazoa</taxon>
        <taxon>Ecdysozoa</taxon>
        <taxon>Arthropoda</taxon>
        <taxon>Hexapoda</taxon>
        <taxon>Insecta</taxon>
        <taxon>Pterygota</taxon>
        <taxon>Neoptera</taxon>
        <taxon>Endopterygota</taxon>
        <taxon>Lepidoptera</taxon>
        <taxon>Glossata</taxon>
        <taxon>Ditrysia</taxon>
        <taxon>Noctuoidea</taxon>
        <taxon>Noctuidae</taxon>
        <taxon>Amphipyrinae</taxon>
        <taxon>Spodoptera</taxon>
    </lineage>
</organism>
<sequence>MYSSVDVIAEWEESIRSESHAVHFTDPFGATGVIPRPWQRETMLSPAKPRPNIDKKTPVQLIDRYIYCTLTDSAINVVVDSIRLHSTGDSLLELHGEDSRVTPHPPQRRLAARQPSAVDTGLLARTNTYNLKIKYNIHYHFCFISNASGVYPGATIPSETSREMIRAVMASHSSDIATKSPNELIRSAPRAPAPAGETCLKLVAAGKPRASFSSFTNCHALRASHKLMKPGEPFRVVRGSLSRVPLYILIPCSMRQTENLSDLRTDHRLARNASSLPLGQSTGALVMSETSVTGRPALRMAVAVPPLATSPSPISDKHFAKGNKPVLSDTLRRAVDKIL</sequence>
<dbReference type="Proteomes" id="UP000648187">
    <property type="component" value="Unassembled WGS sequence"/>
</dbReference>
<gene>
    <name evidence="1" type="ORF">HW555_011483</name>
</gene>
<keyword evidence="2" id="KW-1185">Reference proteome</keyword>
<evidence type="ECO:0000313" key="1">
    <source>
        <dbReference type="EMBL" id="KAF9409034.1"/>
    </source>
</evidence>